<keyword evidence="2" id="KW-1185">Reference proteome</keyword>
<dbReference type="Proteomes" id="UP000554482">
    <property type="component" value="Unassembled WGS sequence"/>
</dbReference>
<sequence length="71" mass="7795">MIDMATGQGGQIQLKPSQPNLAHLGYADSIAVEEVGGAREHVAEGCNFNFQRFLVRTFDEDFVQVVVLSEL</sequence>
<reference evidence="1 2" key="1">
    <citation type="submission" date="2020-06" db="EMBL/GenBank/DDBJ databases">
        <title>Transcriptomic and genomic resources for Thalictrum thalictroides and T. hernandezii: Facilitating candidate gene discovery in an emerging model plant lineage.</title>
        <authorList>
            <person name="Arias T."/>
            <person name="Riano-Pachon D.M."/>
            <person name="Di Stilio V.S."/>
        </authorList>
    </citation>
    <scope>NUCLEOTIDE SEQUENCE [LARGE SCALE GENOMIC DNA]</scope>
    <source>
        <strain evidence="2">cv. WT478/WT964</strain>
        <tissue evidence="1">Leaves</tissue>
    </source>
</reference>
<organism evidence="1 2">
    <name type="scientific">Thalictrum thalictroides</name>
    <name type="common">Rue-anemone</name>
    <name type="synonym">Anemone thalictroides</name>
    <dbReference type="NCBI Taxonomy" id="46969"/>
    <lineage>
        <taxon>Eukaryota</taxon>
        <taxon>Viridiplantae</taxon>
        <taxon>Streptophyta</taxon>
        <taxon>Embryophyta</taxon>
        <taxon>Tracheophyta</taxon>
        <taxon>Spermatophyta</taxon>
        <taxon>Magnoliopsida</taxon>
        <taxon>Ranunculales</taxon>
        <taxon>Ranunculaceae</taxon>
        <taxon>Thalictroideae</taxon>
        <taxon>Thalictrum</taxon>
    </lineage>
</organism>
<dbReference type="OrthoDB" id="1742187at2759"/>
<evidence type="ECO:0000313" key="1">
    <source>
        <dbReference type="EMBL" id="KAF5192184.1"/>
    </source>
</evidence>
<dbReference type="EMBL" id="JABWDY010021730">
    <property type="protein sequence ID" value="KAF5192184.1"/>
    <property type="molecule type" value="Genomic_DNA"/>
</dbReference>
<gene>
    <name evidence="1" type="ORF">FRX31_018229</name>
</gene>
<accession>A0A7J6W471</accession>
<protein>
    <submittedName>
        <fullName evidence="1">Uncharacterized protein</fullName>
    </submittedName>
</protein>
<comment type="caution">
    <text evidence="1">The sequence shown here is derived from an EMBL/GenBank/DDBJ whole genome shotgun (WGS) entry which is preliminary data.</text>
</comment>
<proteinExistence type="predicted"/>
<evidence type="ECO:0000313" key="2">
    <source>
        <dbReference type="Proteomes" id="UP000554482"/>
    </source>
</evidence>
<name>A0A7J6W471_THATH</name>
<dbReference type="AlphaFoldDB" id="A0A7J6W471"/>